<reference evidence="1 2" key="1">
    <citation type="journal article" date="2015" name="Genome Announc.">
        <title>Expanding the biotechnology potential of lactobacilli through comparative genomics of 213 strains and associated genera.</title>
        <authorList>
            <person name="Sun Z."/>
            <person name="Harris H.M."/>
            <person name="McCann A."/>
            <person name="Guo C."/>
            <person name="Argimon S."/>
            <person name="Zhang W."/>
            <person name="Yang X."/>
            <person name="Jeffery I.B."/>
            <person name="Cooney J.C."/>
            <person name="Kagawa T.F."/>
            <person name="Liu W."/>
            <person name="Song Y."/>
            <person name="Salvetti E."/>
            <person name="Wrobel A."/>
            <person name="Rasinkangas P."/>
            <person name="Parkhill J."/>
            <person name="Rea M.C."/>
            <person name="O'Sullivan O."/>
            <person name="Ritari J."/>
            <person name="Douillard F.P."/>
            <person name="Paul Ross R."/>
            <person name="Yang R."/>
            <person name="Briner A.E."/>
            <person name="Felis G.E."/>
            <person name="de Vos W.M."/>
            <person name="Barrangou R."/>
            <person name="Klaenhammer T.R."/>
            <person name="Caufield P.W."/>
            <person name="Cui Y."/>
            <person name="Zhang H."/>
            <person name="O'Toole P.W."/>
        </authorList>
    </citation>
    <scope>NUCLEOTIDE SEQUENCE [LARGE SCALE GENOMIC DNA]</scope>
    <source>
        <strain evidence="1 2">DSM 24716</strain>
    </source>
</reference>
<dbReference type="AlphaFoldDB" id="A0A0R2LN52"/>
<accession>A0A0R2LN52</accession>
<keyword evidence="2" id="KW-1185">Reference proteome</keyword>
<organism evidence="1 2">
    <name type="scientific">Companilactobacillus kimchiensis</name>
    <dbReference type="NCBI Taxonomy" id="993692"/>
    <lineage>
        <taxon>Bacteria</taxon>
        <taxon>Bacillati</taxon>
        <taxon>Bacillota</taxon>
        <taxon>Bacilli</taxon>
        <taxon>Lactobacillales</taxon>
        <taxon>Lactobacillaceae</taxon>
        <taxon>Companilactobacillus</taxon>
    </lineage>
</organism>
<dbReference type="Proteomes" id="UP000051006">
    <property type="component" value="Unassembled WGS sequence"/>
</dbReference>
<dbReference type="STRING" id="993692.IV57_GL000204"/>
<dbReference type="EMBL" id="JQCF01000001">
    <property type="protein sequence ID" value="KRO00882.1"/>
    <property type="molecule type" value="Genomic_DNA"/>
</dbReference>
<dbReference type="PATRIC" id="fig|993692.3.peg.206"/>
<protein>
    <submittedName>
        <fullName evidence="1">Uncharacterized protein</fullName>
    </submittedName>
</protein>
<proteinExistence type="predicted"/>
<evidence type="ECO:0000313" key="1">
    <source>
        <dbReference type="EMBL" id="KRO00882.1"/>
    </source>
</evidence>
<gene>
    <name evidence="1" type="ORF">IV57_GL000204</name>
</gene>
<comment type="caution">
    <text evidence="1">The sequence shown here is derived from an EMBL/GenBank/DDBJ whole genome shotgun (WGS) entry which is preliminary data.</text>
</comment>
<name>A0A0R2LN52_9LACO</name>
<sequence>MDLATRAANGKVRFTITRAAATSNDLSAMSEVDLQNLTKLPNEIQSGTITNRDENIPNSKAVVGTEILFTNEEIKNSYSINAVGLYAQEEGKSEEILYALNIAVEPEFMPDFADKVLLQFKITMYIIVGRTENVTVIIDPTGLATKEYVKDRIAEIDINDKIQDSNIDNQLQKQLAYSEYKSKDLNKVTQIAEAVGHMTRGFKIIDNDGNIDAHLPDPSDGLIDISDLSLNGSGGSDKDHPAAGIDYYAGSMENGEITDRHIAYSSSTNPINKTNIKFELDVGNKLNMIGTGLQYIVNLQKTAITKGVMGKVSKIPFNYDPKNAFKAGYYTTTAPVPMYTKSESFEVDEPNTITLEGIGENLGMKNHKAPGFTLTFKSDKTMDIEPIQGYDNDGDSGGVNGFIYDPVIEFISTYNVQPAVVQFPTGTLLFSGNTSAEVALTAVNDFMTNVSGLKIELNNAMRIVSPHNSIFGISRTELGLPNTIYIPRSALIFGFDYLSTESSYLSHVTIKPVHYFYGTGGNESIDADVKGFSNSIKIGNSSIKVTSNTWLDNKTKDTLEGKCTLVVSVKTVSAWKVEE</sequence>
<evidence type="ECO:0000313" key="2">
    <source>
        <dbReference type="Proteomes" id="UP000051006"/>
    </source>
</evidence>